<dbReference type="GO" id="GO:0003700">
    <property type="term" value="F:DNA-binding transcription factor activity"/>
    <property type="evidence" value="ECO:0007669"/>
    <property type="project" value="InterPro"/>
</dbReference>
<dbReference type="SUPFAM" id="SSF46785">
    <property type="entry name" value="Winged helix' DNA-binding domain"/>
    <property type="match status" value="1"/>
</dbReference>
<keyword evidence="6" id="KW-0238">DNA-binding</keyword>
<dbReference type="SUPFAM" id="SSF50037">
    <property type="entry name" value="C-terminal domain of transcriptional repressors"/>
    <property type="match status" value="1"/>
</dbReference>
<dbReference type="Gene3D" id="1.10.10.10">
    <property type="entry name" value="Winged helix-like DNA-binding domain superfamily/Winged helix DNA-binding domain"/>
    <property type="match status" value="1"/>
</dbReference>
<dbReference type="PANTHER" id="PTHR33238">
    <property type="entry name" value="IRON (METAL) DEPENDENT REPRESSOR, DTXR FAMILY"/>
    <property type="match status" value="1"/>
</dbReference>
<dbReference type="GO" id="GO:0046914">
    <property type="term" value="F:transition metal ion binding"/>
    <property type="evidence" value="ECO:0007669"/>
    <property type="project" value="InterPro"/>
</dbReference>
<comment type="subunit">
    <text evidence="3">Homodimer.</text>
</comment>
<dbReference type="InterPro" id="IPR008988">
    <property type="entry name" value="Transcriptional_repressor_C"/>
</dbReference>
<dbReference type="EMBL" id="CP072943">
    <property type="protein sequence ID" value="QTX32246.1"/>
    <property type="molecule type" value="Genomic_DNA"/>
</dbReference>
<evidence type="ECO:0000256" key="5">
    <source>
        <dbReference type="ARBA" id="ARBA00023015"/>
    </source>
</evidence>
<keyword evidence="5" id="KW-0805">Transcription regulation</keyword>
<evidence type="ECO:0000256" key="4">
    <source>
        <dbReference type="ARBA" id="ARBA00023004"/>
    </source>
</evidence>
<dbReference type="InterPro" id="IPR007167">
    <property type="entry name" value="Fe-transptr_FeoA-like"/>
</dbReference>
<evidence type="ECO:0000256" key="2">
    <source>
        <dbReference type="ARBA" id="ARBA00007871"/>
    </source>
</evidence>
<keyword evidence="4" id="KW-0408">Iron</keyword>
<dbReference type="PROSITE" id="PS50944">
    <property type="entry name" value="HTH_DTXR"/>
    <property type="match status" value="1"/>
</dbReference>
<evidence type="ECO:0000313" key="9">
    <source>
        <dbReference type="EMBL" id="QTX32246.1"/>
    </source>
</evidence>
<dbReference type="InterPro" id="IPR001367">
    <property type="entry name" value="Fe_dep_repressor"/>
</dbReference>
<comment type="subcellular location">
    <subcellularLocation>
        <location evidence="1">Cytoplasm</location>
    </subcellularLocation>
</comment>
<dbReference type="InterPro" id="IPR050536">
    <property type="entry name" value="DtxR_MntR_Metal-Reg"/>
</dbReference>
<dbReference type="Pfam" id="PF02742">
    <property type="entry name" value="Fe_dep_repr_C"/>
    <property type="match status" value="1"/>
</dbReference>
<accession>A0A9Q7EYP5</accession>
<keyword evidence="7" id="KW-0804">Transcription</keyword>
<dbReference type="Pfam" id="PF01325">
    <property type="entry name" value="Fe_dep_repress"/>
    <property type="match status" value="1"/>
</dbReference>
<dbReference type="GO" id="GO:0046983">
    <property type="term" value="F:protein dimerization activity"/>
    <property type="evidence" value="ECO:0007669"/>
    <property type="project" value="InterPro"/>
</dbReference>
<dbReference type="GO" id="GO:0003677">
    <property type="term" value="F:DNA binding"/>
    <property type="evidence" value="ECO:0007669"/>
    <property type="project" value="UniProtKB-KW"/>
</dbReference>
<dbReference type="InterPro" id="IPR022689">
    <property type="entry name" value="Iron_dep_repressor"/>
</dbReference>
<sequence length="229" mass="25168">MVSSRIEDYLEEIFAEEIRGRTATVTSLAETLGVTKGTVVSALKRLVGEGLLDHERYGTPSLTESGRERALSIYRRHEHLTFLFTGLLGIPRPKGEEIACTIEHDLDGESESRLLLLTDFLAQGMREGADWAQALTRRLGDVAALPRPLAMLRSGEEGRVMRLTAEGALRKKLLEMGFVPGTKVVFLRPAPLGDPLEMELRGSRFSLRRGEAATVWVCPSEGGCFSCAP</sequence>
<reference evidence="10" key="1">
    <citation type="submission" date="2021-04" db="EMBL/GenBank/DDBJ databases">
        <title>A novel Synergistetes isolate from a pyrite-forming mixed culture.</title>
        <authorList>
            <person name="Bunk B."/>
            <person name="Sproer C."/>
            <person name="Spring S."/>
            <person name="Pester M."/>
        </authorList>
    </citation>
    <scope>NUCLEOTIDE SEQUENCE [LARGE SCALE GENOMIC DNA]</scope>
    <source>
        <strain evidence="10">J.5.4.2-T.3.5.2</strain>
    </source>
</reference>
<evidence type="ECO:0000256" key="3">
    <source>
        <dbReference type="ARBA" id="ARBA00011738"/>
    </source>
</evidence>
<dbReference type="Proteomes" id="UP000671879">
    <property type="component" value="Chromosome"/>
</dbReference>
<comment type="similarity">
    <text evidence="2">Belongs to the DtxR/MntR family.</text>
</comment>
<dbReference type="AlphaFoldDB" id="A0A9Q7EYP5"/>
<dbReference type="SMART" id="SM00899">
    <property type="entry name" value="FeoA"/>
    <property type="match status" value="1"/>
</dbReference>
<protein>
    <submittedName>
        <fullName evidence="9">DtxR family transcriptional regulator</fullName>
    </submittedName>
</protein>
<proteinExistence type="inferred from homology"/>
<dbReference type="InterPro" id="IPR038157">
    <property type="entry name" value="FeoA_core_dom"/>
</dbReference>
<dbReference type="RefSeq" id="WP_274373467.1">
    <property type="nucleotide sequence ID" value="NZ_CP072943.1"/>
</dbReference>
<evidence type="ECO:0000259" key="8">
    <source>
        <dbReference type="PROSITE" id="PS50944"/>
    </source>
</evidence>
<dbReference type="InterPro" id="IPR036390">
    <property type="entry name" value="WH_DNA-bd_sf"/>
</dbReference>
<organism evidence="9 10">
    <name type="scientific">Aminithiophilus ramosus</name>
    <dbReference type="NCBI Taxonomy" id="3029084"/>
    <lineage>
        <taxon>Bacteria</taxon>
        <taxon>Thermotogati</taxon>
        <taxon>Synergistota</taxon>
        <taxon>Synergistia</taxon>
        <taxon>Synergistales</taxon>
        <taxon>Aminithiophilaceae</taxon>
        <taxon>Aminithiophilus</taxon>
    </lineage>
</organism>
<evidence type="ECO:0000313" key="10">
    <source>
        <dbReference type="Proteomes" id="UP000671879"/>
    </source>
</evidence>
<evidence type="ECO:0000256" key="1">
    <source>
        <dbReference type="ARBA" id="ARBA00004496"/>
    </source>
</evidence>
<dbReference type="Pfam" id="PF04023">
    <property type="entry name" value="FeoA"/>
    <property type="match status" value="1"/>
</dbReference>
<dbReference type="KEGG" id="aram:KAR29_13225"/>
<feature type="domain" description="HTH dtxR-type" evidence="8">
    <location>
        <begin position="1"/>
        <end position="63"/>
    </location>
</feature>
<dbReference type="InterPro" id="IPR022687">
    <property type="entry name" value="HTH_DTXR"/>
</dbReference>
<evidence type="ECO:0000256" key="6">
    <source>
        <dbReference type="ARBA" id="ARBA00023125"/>
    </source>
</evidence>
<dbReference type="Gene3D" id="2.30.30.90">
    <property type="match status" value="1"/>
</dbReference>
<keyword evidence="10" id="KW-1185">Reference proteome</keyword>
<evidence type="ECO:0000256" key="7">
    <source>
        <dbReference type="ARBA" id="ARBA00023163"/>
    </source>
</evidence>
<dbReference type="SMART" id="SM00529">
    <property type="entry name" value="HTH_DTXR"/>
    <property type="match status" value="1"/>
</dbReference>
<gene>
    <name evidence="9" type="ORF">KAR29_13225</name>
</gene>
<dbReference type="GO" id="GO:0005737">
    <property type="term" value="C:cytoplasm"/>
    <property type="evidence" value="ECO:0007669"/>
    <property type="project" value="UniProtKB-SubCell"/>
</dbReference>
<dbReference type="PANTHER" id="PTHR33238:SF7">
    <property type="entry name" value="IRON-DEPENDENT TRANSCRIPTIONAL REGULATOR"/>
    <property type="match status" value="1"/>
</dbReference>
<dbReference type="InterPro" id="IPR036388">
    <property type="entry name" value="WH-like_DNA-bd_sf"/>
</dbReference>
<name>A0A9Q7EYP5_9BACT</name>